<gene>
    <name evidence="6" type="ORF">LQ50_20115</name>
</gene>
<evidence type="ECO:0000313" key="6">
    <source>
        <dbReference type="EMBL" id="KHF38625.1"/>
    </source>
</evidence>
<dbReference type="Gene3D" id="3.40.190.290">
    <property type="match status" value="1"/>
</dbReference>
<dbReference type="SUPFAM" id="SSF53850">
    <property type="entry name" value="Periplasmic binding protein-like II"/>
    <property type="match status" value="1"/>
</dbReference>
<organism evidence="6 7">
    <name type="scientific">Halalkalibacter okhensis</name>
    <dbReference type="NCBI Taxonomy" id="333138"/>
    <lineage>
        <taxon>Bacteria</taxon>
        <taxon>Bacillati</taxon>
        <taxon>Bacillota</taxon>
        <taxon>Bacilli</taxon>
        <taxon>Bacillales</taxon>
        <taxon>Bacillaceae</taxon>
        <taxon>Halalkalibacter</taxon>
    </lineage>
</organism>
<dbReference type="eggNOG" id="COG0583">
    <property type="taxonomic scope" value="Bacteria"/>
</dbReference>
<evidence type="ECO:0000256" key="1">
    <source>
        <dbReference type="ARBA" id="ARBA00009437"/>
    </source>
</evidence>
<dbReference type="Pfam" id="PF00126">
    <property type="entry name" value="HTH_1"/>
    <property type="match status" value="1"/>
</dbReference>
<dbReference type="SUPFAM" id="SSF46785">
    <property type="entry name" value="Winged helix' DNA-binding domain"/>
    <property type="match status" value="1"/>
</dbReference>
<feature type="domain" description="HTH lysR-type" evidence="5">
    <location>
        <begin position="3"/>
        <end position="60"/>
    </location>
</feature>
<dbReference type="GO" id="GO:0000976">
    <property type="term" value="F:transcription cis-regulatory region binding"/>
    <property type="evidence" value="ECO:0007669"/>
    <property type="project" value="TreeGrafter"/>
</dbReference>
<dbReference type="CDD" id="cd05466">
    <property type="entry name" value="PBP2_LTTR_substrate"/>
    <property type="match status" value="1"/>
</dbReference>
<dbReference type="AlphaFoldDB" id="A0A0B0IBE2"/>
<comment type="similarity">
    <text evidence="1">Belongs to the LysR transcriptional regulatory family.</text>
</comment>
<dbReference type="STRING" id="333138.LQ50_20115"/>
<dbReference type="GO" id="GO:0003700">
    <property type="term" value="F:DNA-binding transcription factor activity"/>
    <property type="evidence" value="ECO:0007669"/>
    <property type="project" value="InterPro"/>
</dbReference>
<dbReference type="Gene3D" id="1.10.10.10">
    <property type="entry name" value="Winged helix-like DNA-binding domain superfamily/Winged helix DNA-binding domain"/>
    <property type="match status" value="1"/>
</dbReference>
<keyword evidence="2" id="KW-0805">Transcription regulation</keyword>
<dbReference type="Pfam" id="PF03466">
    <property type="entry name" value="LysR_substrate"/>
    <property type="match status" value="1"/>
</dbReference>
<dbReference type="InterPro" id="IPR000847">
    <property type="entry name" value="LysR_HTH_N"/>
</dbReference>
<dbReference type="FunFam" id="1.10.10.10:FF:000001">
    <property type="entry name" value="LysR family transcriptional regulator"/>
    <property type="match status" value="1"/>
</dbReference>
<evidence type="ECO:0000313" key="7">
    <source>
        <dbReference type="Proteomes" id="UP000030832"/>
    </source>
</evidence>
<evidence type="ECO:0000256" key="2">
    <source>
        <dbReference type="ARBA" id="ARBA00023015"/>
    </source>
</evidence>
<dbReference type="InterPro" id="IPR036390">
    <property type="entry name" value="WH_DNA-bd_sf"/>
</dbReference>
<dbReference type="PRINTS" id="PR00039">
    <property type="entry name" value="HTHLYSR"/>
</dbReference>
<dbReference type="PANTHER" id="PTHR30126:SF40">
    <property type="entry name" value="HTH-TYPE TRANSCRIPTIONAL REGULATOR GLTR"/>
    <property type="match status" value="1"/>
</dbReference>
<evidence type="ECO:0000259" key="5">
    <source>
        <dbReference type="PROSITE" id="PS50931"/>
    </source>
</evidence>
<evidence type="ECO:0000256" key="3">
    <source>
        <dbReference type="ARBA" id="ARBA00023125"/>
    </source>
</evidence>
<dbReference type="InterPro" id="IPR036388">
    <property type="entry name" value="WH-like_DNA-bd_sf"/>
</dbReference>
<proteinExistence type="inferred from homology"/>
<keyword evidence="4" id="KW-0804">Transcription</keyword>
<dbReference type="PROSITE" id="PS50931">
    <property type="entry name" value="HTH_LYSR"/>
    <property type="match status" value="1"/>
</dbReference>
<dbReference type="RefSeq" id="WP_034632252.1">
    <property type="nucleotide sequence ID" value="NZ_JRJU01000034.1"/>
</dbReference>
<protein>
    <recommendedName>
        <fullName evidence="5">HTH lysR-type domain-containing protein</fullName>
    </recommendedName>
</protein>
<dbReference type="PANTHER" id="PTHR30126">
    <property type="entry name" value="HTH-TYPE TRANSCRIPTIONAL REGULATOR"/>
    <property type="match status" value="1"/>
</dbReference>
<keyword evidence="7" id="KW-1185">Reference proteome</keyword>
<accession>A0A0B0IBE2</accession>
<name>A0A0B0IBE2_9BACI</name>
<comment type="caution">
    <text evidence="6">The sequence shown here is derived from an EMBL/GenBank/DDBJ whole genome shotgun (WGS) entry which is preliminary data.</text>
</comment>
<sequence length="301" mass="35043">MNLDIQQLKTFITVVREQNFRRAAKVLNVSQPTVTMRIKALEQMVGSELLKRHGNQLTLTPSGEMVMKYASKMLYVLQEVKDHLSSIPVSKDRYSIAVIPSFSTYVFPRILQPRYSQGQSQYNVQSASSAKIFQLLSDRAIDFGIMRGPVKQTDQIESKLLYSEKVYLTLPINHPLTEQEDIYIKDILSENIITYRRRFWSIFSSKVLELGGDFKPKMVVDSEITAKKFVKYNLGVTMLPEYCIRKKDLATVTFKEIKDFHIKRDAYCVFERGQNRSIVDEFYYWVQSTLEEDKREARLSL</sequence>
<dbReference type="InterPro" id="IPR005119">
    <property type="entry name" value="LysR_subst-bd"/>
</dbReference>
<dbReference type="OrthoDB" id="9803735at2"/>
<dbReference type="Proteomes" id="UP000030832">
    <property type="component" value="Unassembled WGS sequence"/>
</dbReference>
<evidence type="ECO:0000256" key="4">
    <source>
        <dbReference type="ARBA" id="ARBA00023163"/>
    </source>
</evidence>
<reference evidence="6 7" key="1">
    <citation type="submission" date="2014-09" db="EMBL/GenBank/DDBJ databases">
        <title>Genome sequencing and annotation of Bacillus Okhensis strain Kh10-101T.</title>
        <authorList>
            <person name="Prakash J.S."/>
        </authorList>
    </citation>
    <scope>NUCLEOTIDE SEQUENCE [LARGE SCALE GENOMIC DNA]</scope>
    <source>
        <strain evidence="7">Kh10-101T</strain>
    </source>
</reference>
<keyword evidence="3" id="KW-0238">DNA-binding</keyword>
<dbReference type="EMBL" id="JRJU01000034">
    <property type="protein sequence ID" value="KHF38625.1"/>
    <property type="molecule type" value="Genomic_DNA"/>
</dbReference>